<reference evidence="2" key="1">
    <citation type="submission" date="2021-02" db="EMBL/GenBank/DDBJ databases">
        <authorList>
            <person name="Nowell W R."/>
        </authorList>
    </citation>
    <scope>NUCLEOTIDE SEQUENCE</scope>
</reference>
<feature type="non-terminal residue" evidence="2">
    <location>
        <position position="72"/>
    </location>
</feature>
<comment type="caution">
    <text evidence="2">The sequence shown here is derived from an EMBL/GenBank/DDBJ whole genome shotgun (WGS) entry which is preliminary data.</text>
</comment>
<evidence type="ECO:0000256" key="1">
    <source>
        <dbReference type="SAM" id="MobiDB-lite"/>
    </source>
</evidence>
<gene>
    <name evidence="2" type="ORF">SMN809_LOCUS55811</name>
</gene>
<organism evidence="2 3">
    <name type="scientific">Rotaria magnacalcarata</name>
    <dbReference type="NCBI Taxonomy" id="392030"/>
    <lineage>
        <taxon>Eukaryota</taxon>
        <taxon>Metazoa</taxon>
        <taxon>Spiralia</taxon>
        <taxon>Gnathifera</taxon>
        <taxon>Rotifera</taxon>
        <taxon>Eurotatoria</taxon>
        <taxon>Bdelloidea</taxon>
        <taxon>Philodinida</taxon>
        <taxon>Philodinidae</taxon>
        <taxon>Rotaria</taxon>
    </lineage>
</organism>
<evidence type="ECO:0000313" key="3">
    <source>
        <dbReference type="Proteomes" id="UP000676336"/>
    </source>
</evidence>
<dbReference type="Proteomes" id="UP000676336">
    <property type="component" value="Unassembled WGS sequence"/>
</dbReference>
<feature type="compositionally biased region" description="Low complexity" evidence="1">
    <location>
        <begin position="59"/>
        <end position="72"/>
    </location>
</feature>
<dbReference type="AlphaFoldDB" id="A0A8S3DMM6"/>
<protein>
    <submittedName>
        <fullName evidence="2">Uncharacterized protein</fullName>
    </submittedName>
</protein>
<feature type="compositionally biased region" description="Pro residues" evidence="1">
    <location>
        <begin position="1"/>
        <end position="10"/>
    </location>
</feature>
<dbReference type="EMBL" id="CAJOBI010198129">
    <property type="protein sequence ID" value="CAF4982662.1"/>
    <property type="molecule type" value="Genomic_DNA"/>
</dbReference>
<accession>A0A8S3DMM6</accession>
<sequence length="72" mass="8333">MQQLPPPQQIPPSQQQQQQPSPHQGYPMMHQSGGYPQAPTYGHPQQYRPPLSQRPAQYPPNVQWQQQQQQPP</sequence>
<evidence type="ECO:0000313" key="2">
    <source>
        <dbReference type="EMBL" id="CAF4982662.1"/>
    </source>
</evidence>
<name>A0A8S3DMM6_9BILA</name>
<proteinExistence type="predicted"/>
<feature type="compositionally biased region" description="Low complexity" evidence="1">
    <location>
        <begin position="11"/>
        <end position="24"/>
    </location>
</feature>
<feature type="region of interest" description="Disordered" evidence="1">
    <location>
        <begin position="1"/>
        <end position="72"/>
    </location>
</feature>